<dbReference type="InterPro" id="IPR051531">
    <property type="entry name" value="N-acetyltransferase"/>
</dbReference>
<feature type="domain" description="N-acetyltransferase" evidence="5">
    <location>
        <begin position="450"/>
        <end position="617"/>
    </location>
</feature>
<name>A0A2I1P8R2_9MICO</name>
<dbReference type="InterPro" id="IPR016181">
    <property type="entry name" value="Acyl_CoA_acyltransferase"/>
</dbReference>
<feature type="region of interest" description="Disordered" evidence="4">
    <location>
        <begin position="635"/>
        <end position="654"/>
    </location>
</feature>
<dbReference type="Gene3D" id="3.40.630.30">
    <property type="match status" value="4"/>
</dbReference>
<dbReference type="OrthoDB" id="9795188at2"/>
<feature type="domain" description="N-acetyltransferase" evidence="5">
    <location>
        <begin position="662"/>
        <end position="836"/>
    </location>
</feature>
<comment type="similarity">
    <text evidence="3">Belongs to the acetyltransferase family. RimJ subfamily.</text>
</comment>
<feature type="region of interest" description="Disordered" evidence="4">
    <location>
        <begin position="600"/>
        <end position="624"/>
    </location>
</feature>
<evidence type="ECO:0000313" key="6">
    <source>
        <dbReference type="EMBL" id="PKZ41000.1"/>
    </source>
</evidence>
<dbReference type="AlphaFoldDB" id="A0A2I1P8R2"/>
<feature type="domain" description="N-acetyltransferase" evidence="5">
    <location>
        <begin position="35"/>
        <end position="198"/>
    </location>
</feature>
<dbReference type="GO" id="GO:0016747">
    <property type="term" value="F:acyltransferase activity, transferring groups other than amino-acyl groups"/>
    <property type="evidence" value="ECO:0007669"/>
    <property type="project" value="InterPro"/>
</dbReference>
<evidence type="ECO:0000256" key="1">
    <source>
        <dbReference type="ARBA" id="ARBA00022679"/>
    </source>
</evidence>
<keyword evidence="1" id="KW-0808">Transferase</keyword>
<comment type="caution">
    <text evidence="6">The sequence shown here is derived from an EMBL/GenBank/DDBJ whole genome shotgun (WGS) entry which is preliminary data.</text>
</comment>
<feature type="region of interest" description="Disordered" evidence="4">
    <location>
        <begin position="1"/>
        <end position="23"/>
    </location>
</feature>
<sequence length="839" mass="89634">MVRMPDAATPSPEPTPQSTAEVAARTCPELVDGDVRLRLHTPADVPAVVATSNDPVTVHWTTVPQPYDEGAAAWWVGHMHEGWALRAGGDASGVMGWAVDARDETGQWVFAGQVEVRPIGGGVGEMGLVLHPDHRGRGLMVPAAAMAMRWATEHGGLRVLHWKAAVGNWASRRTGWRLGYRFSDAVPGLMPQERATFDGWIGTWEAGEPIEPRHPWHTPSTLDVPSGTDATGRELPAVRLRAWEEGDRPTDPEPDPLGDRFMPGMMPPADEAGYDAWLTRQRTRMATGEMVAWAIVDPATDRVGGYLQLGRLGHPFYPGTASVGYSLYPHARGRGLLHAALVALADHAFTPAAEGGLGLARLEAGCEAGNRGSAEALRRAGFGLVGIERASSGRREDLQDGYLFELLNDAEVPDPTGGNRPNPPAPRPAAVTRARDARVLTAPTLAGERVVLREWREEDLPALADAFARGSLGEYTPDADGTRRWVQQRRERMLQGTDVVWGVVGAPGTEHEGQVLGGVNAQKLADRFAPHAVEIGYWTHVDHRGKGVLGEALELLIEHVMAPVADGGLGRTQVDAVTHDDNHASMRVLQKAGFRKVGGRAAGAAAPQAGPGAEAADGQRTPGFVDWRLDAGDDRAAQARRTEEERRHPAELTASTAGGEALTLSALTTDEADLARVVEACRDPESVRWLGGTGRIHAGYSPTDAREYAAGLALGALTGSCVGWAVRDADGQVLGMIDVQGIGERNEIGYWVHPGARRRGVVSAALQALTRHALAPREAGGMGLARLTIRHAAGNTGSRRAIEAAGFHRIGTARRQEPIGDGTVVDHELYDLLPEDLEG</sequence>
<accession>A0A2I1P8R2</accession>
<proteinExistence type="inferred from homology"/>
<keyword evidence="7" id="KW-1185">Reference proteome</keyword>
<dbReference type="PROSITE" id="PS51186">
    <property type="entry name" value="GNAT"/>
    <property type="match status" value="3"/>
</dbReference>
<dbReference type="CDD" id="cd04301">
    <property type="entry name" value="NAT_SF"/>
    <property type="match status" value="1"/>
</dbReference>
<organism evidence="6 7">
    <name type="scientific">Kytococcus schroeteri</name>
    <dbReference type="NCBI Taxonomy" id="138300"/>
    <lineage>
        <taxon>Bacteria</taxon>
        <taxon>Bacillati</taxon>
        <taxon>Actinomycetota</taxon>
        <taxon>Actinomycetes</taxon>
        <taxon>Micrococcales</taxon>
        <taxon>Kytococcaceae</taxon>
        <taxon>Kytococcus</taxon>
    </lineage>
</organism>
<evidence type="ECO:0000259" key="5">
    <source>
        <dbReference type="PROSITE" id="PS51186"/>
    </source>
</evidence>
<dbReference type="EMBL" id="PKIZ01000021">
    <property type="protein sequence ID" value="PKZ41000.1"/>
    <property type="molecule type" value="Genomic_DNA"/>
</dbReference>
<reference evidence="6 7" key="1">
    <citation type="submission" date="2017-12" db="EMBL/GenBank/DDBJ databases">
        <title>Phylogenetic diversity of female urinary microbiome.</title>
        <authorList>
            <person name="Thomas-White K."/>
            <person name="Wolfe A.J."/>
        </authorList>
    </citation>
    <scope>NUCLEOTIDE SEQUENCE [LARGE SCALE GENOMIC DNA]</scope>
    <source>
        <strain evidence="6 7">UMB1298</strain>
    </source>
</reference>
<evidence type="ECO:0000313" key="7">
    <source>
        <dbReference type="Proteomes" id="UP000234206"/>
    </source>
</evidence>
<dbReference type="PANTHER" id="PTHR43792:SF8">
    <property type="entry name" value="[RIBOSOMAL PROTEIN US5]-ALANINE N-ACETYLTRANSFERASE"/>
    <property type="match status" value="1"/>
</dbReference>
<feature type="compositionally biased region" description="Low complexity" evidence="4">
    <location>
        <begin position="602"/>
        <end position="618"/>
    </location>
</feature>
<keyword evidence="2" id="KW-0012">Acyltransferase</keyword>
<evidence type="ECO:0000256" key="2">
    <source>
        <dbReference type="ARBA" id="ARBA00023315"/>
    </source>
</evidence>
<dbReference type="Proteomes" id="UP000234206">
    <property type="component" value="Unassembled WGS sequence"/>
</dbReference>
<evidence type="ECO:0000256" key="3">
    <source>
        <dbReference type="ARBA" id="ARBA00038502"/>
    </source>
</evidence>
<dbReference type="InterPro" id="IPR000182">
    <property type="entry name" value="GNAT_dom"/>
</dbReference>
<evidence type="ECO:0000256" key="4">
    <source>
        <dbReference type="SAM" id="MobiDB-lite"/>
    </source>
</evidence>
<dbReference type="SUPFAM" id="SSF55729">
    <property type="entry name" value="Acyl-CoA N-acyltransferases (Nat)"/>
    <property type="match status" value="4"/>
</dbReference>
<dbReference type="Pfam" id="PF13302">
    <property type="entry name" value="Acetyltransf_3"/>
    <property type="match status" value="4"/>
</dbReference>
<gene>
    <name evidence="6" type="ORF">CYJ76_10030</name>
</gene>
<protein>
    <recommendedName>
        <fullName evidence="5">N-acetyltransferase domain-containing protein</fullName>
    </recommendedName>
</protein>
<dbReference type="PANTHER" id="PTHR43792">
    <property type="entry name" value="GNAT FAMILY, PUTATIVE (AFU_ORTHOLOGUE AFUA_3G00765)-RELATED-RELATED"/>
    <property type="match status" value="1"/>
</dbReference>
<feature type="compositionally biased region" description="Basic and acidic residues" evidence="4">
    <location>
        <begin position="635"/>
        <end position="650"/>
    </location>
</feature>